<dbReference type="EMBL" id="JACAZH010000021">
    <property type="protein sequence ID" value="KAF7344422.1"/>
    <property type="molecule type" value="Genomic_DNA"/>
</dbReference>
<evidence type="ECO:0000313" key="11">
    <source>
        <dbReference type="EMBL" id="KAF7344422.1"/>
    </source>
</evidence>
<evidence type="ECO:0000256" key="7">
    <source>
        <dbReference type="ARBA" id="ARBA00032160"/>
    </source>
</evidence>
<dbReference type="GO" id="GO:0000506">
    <property type="term" value="C:glycosylphosphatidylinositol-N-acetylglucosaminyltransferase (GPI-GnT) complex"/>
    <property type="evidence" value="ECO:0007669"/>
    <property type="project" value="InterPro"/>
</dbReference>
<feature type="domain" description="PIGA GPI anchor biosynthesis" evidence="10">
    <location>
        <begin position="45"/>
        <end position="133"/>
    </location>
</feature>
<keyword evidence="8" id="KW-0472">Membrane</keyword>
<dbReference type="UniPathway" id="UPA00196"/>
<evidence type="ECO:0000256" key="4">
    <source>
        <dbReference type="ARBA" id="ARBA00022502"/>
    </source>
</evidence>
<dbReference type="Gene3D" id="3.40.50.2000">
    <property type="entry name" value="Glycogen Phosphorylase B"/>
    <property type="match status" value="2"/>
</dbReference>
<comment type="function">
    <text evidence="1">Catalytic subunit in the complex catalyzing the transfer of N-acetylglucosamine from UDP-N-acetylglucosamine to phosphatidylinositol, the first step of GPI biosynthesis.</text>
</comment>
<feature type="transmembrane region" description="Helical" evidence="8">
    <location>
        <begin position="403"/>
        <end position="425"/>
    </location>
</feature>
<evidence type="ECO:0000256" key="5">
    <source>
        <dbReference type="ARBA" id="ARBA00022676"/>
    </source>
</evidence>
<evidence type="ECO:0000256" key="2">
    <source>
        <dbReference type="ARBA" id="ARBA00004687"/>
    </source>
</evidence>
<keyword evidence="8" id="KW-0812">Transmembrane</keyword>
<dbReference type="OrthoDB" id="734129at2759"/>
<keyword evidence="6 11" id="KW-0808">Transferase</keyword>
<comment type="pathway">
    <text evidence="2">Glycolipid biosynthesis; glycosylphosphatidylinositol-anchor biosynthesis.</text>
</comment>
<evidence type="ECO:0000256" key="8">
    <source>
        <dbReference type="SAM" id="Phobius"/>
    </source>
</evidence>
<accession>A0A8H6XQ09</accession>
<dbReference type="GO" id="GO:0017176">
    <property type="term" value="F:phosphatidylinositol N-acetylglucosaminyltransferase activity"/>
    <property type="evidence" value="ECO:0007669"/>
    <property type="project" value="InterPro"/>
</dbReference>
<evidence type="ECO:0000313" key="12">
    <source>
        <dbReference type="Proteomes" id="UP000623467"/>
    </source>
</evidence>
<dbReference type="AlphaFoldDB" id="A0A8H6XQ09"/>
<dbReference type="PANTHER" id="PTHR45871">
    <property type="entry name" value="N-ACETYLGLUCOSAMINYL-PHOSPHATIDYLINOSITOL BIOSYNTHETIC PROTEIN"/>
    <property type="match status" value="1"/>
</dbReference>
<feature type="domain" description="Glycosyl transferase family 1" evidence="9">
    <location>
        <begin position="208"/>
        <end position="329"/>
    </location>
</feature>
<dbReference type="InterPro" id="IPR013234">
    <property type="entry name" value="PIGA_GPI_anchor_biosynthesis"/>
</dbReference>
<dbReference type="Proteomes" id="UP000623467">
    <property type="component" value="Unassembled WGS sequence"/>
</dbReference>
<dbReference type="GO" id="GO:0006506">
    <property type="term" value="P:GPI anchor biosynthetic process"/>
    <property type="evidence" value="ECO:0007669"/>
    <property type="project" value="UniProtKB-UniPathway"/>
</dbReference>
<evidence type="ECO:0000256" key="1">
    <source>
        <dbReference type="ARBA" id="ARBA00003265"/>
    </source>
</evidence>
<evidence type="ECO:0000256" key="6">
    <source>
        <dbReference type="ARBA" id="ARBA00022679"/>
    </source>
</evidence>
<protein>
    <recommendedName>
        <fullName evidence="3">phosphatidylinositol N-acetylglucosaminyltransferase</fullName>
        <ecNumber evidence="3">2.4.1.198</ecNumber>
    </recommendedName>
    <alternativeName>
        <fullName evidence="7">GlcNAc-PI synthesis protein</fullName>
    </alternativeName>
</protein>
<dbReference type="Pfam" id="PF08288">
    <property type="entry name" value="PIGA"/>
    <property type="match status" value="1"/>
</dbReference>
<dbReference type="PANTHER" id="PTHR45871:SF1">
    <property type="entry name" value="PHOSPHATIDYLINOSITOL N-ACETYLGLUCOSAMINYLTRANSFERASE SUBUNIT A"/>
    <property type="match status" value="1"/>
</dbReference>
<keyword evidence="12" id="KW-1185">Reference proteome</keyword>
<sequence length="547" mass="61283">MHPISIAMITDFFHPNVGGVENHVYMLSANLIRHGHKVIVITHAHQPDRVGVRWLVPALKVYYIPFVPIASSATLPQYFTFLPYLRTILIREHIHLIHAHASLSSLGHEGILHSHLLGVRTVFTDHSLFGFDDAASILTNKLLAAALKSVDAVICVSHTGRENTVLRGELFEKSETDPDELSVHHNVYVIPNALIPERFTPSSLPKSTEIINIVFLSRLVYRKGIDLLVATAPRICREFPNVRFIIGGDGPKLIDILQMREKHLLQDRITLLGPVRHTDVCSVLNQGSIYMSTALTESFGIAILEAACAGLYVVSTRVGGVPEILPKDMISFANPDEDDVCRAMGEAIRIVSLGQHDPHHAHARIKTFYDWEQVASRTEAVYTSVLTTPQITLAERMQRTMSLGLFAGPIYTIILIVDCLFFLLLEWWMPREDMDFVKAHWERELFAEMARKATEDDRAAQDGDGEERGTASYLLRIRRIGPPVCSTRLWERSCITAVPGASQGEQHKAGEPQALGQWRGGIVFSPWGGRQRRLLSNIVRHVDLLRT</sequence>
<evidence type="ECO:0000259" key="9">
    <source>
        <dbReference type="Pfam" id="PF00534"/>
    </source>
</evidence>
<evidence type="ECO:0000259" key="10">
    <source>
        <dbReference type="Pfam" id="PF08288"/>
    </source>
</evidence>
<keyword evidence="8" id="KW-1133">Transmembrane helix</keyword>
<keyword evidence="5 11" id="KW-0328">Glycosyltransferase</keyword>
<dbReference type="InterPro" id="IPR001296">
    <property type="entry name" value="Glyco_trans_1"/>
</dbReference>
<keyword evidence="4" id="KW-0337">GPI-anchor biosynthesis</keyword>
<name>A0A8H6XQ09_9AGAR</name>
<proteinExistence type="predicted"/>
<reference evidence="11" key="1">
    <citation type="submission" date="2020-05" db="EMBL/GenBank/DDBJ databases">
        <title>Mycena genomes resolve the evolution of fungal bioluminescence.</title>
        <authorList>
            <person name="Tsai I.J."/>
        </authorList>
    </citation>
    <scope>NUCLEOTIDE SEQUENCE</scope>
    <source>
        <strain evidence="11">160909Yilan</strain>
    </source>
</reference>
<dbReference type="CDD" id="cd03796">
    <property type="entry name" value="GT4_PIG-A-like"/>
    <property type="match status" value="1"/>
</dbReference>
<dbReference type="Pfam" id="PF00534">
    <property type="entry name" value="Glycos_transf_1"/>
    <property type="match status" value="1"/>
</dbReference>
<organism evidence="11 12">
    <name type="scientific">Mycena sanguinolenta</name>
    <dbReference type="NCBI Taxonomy" id="230812"/>
    <lineage>
        <taxon>Eukaryota</taxon>
        <taxon>Fungi</taxon>
        <taxon>Dikarya</taxon>
        <taxon>Basidiomycota</taxon>
        <taxon>Agaricomycotina</taxon>
        <taxon>Agaricomycetes</taxon>
        <taxon>Agaricomycetidae</taxon>
        <taxon>Agaricales</taxon>
        <taxon>Marasmiineae</taxon>
        <taxon>Mycenaceae</taxon>
        <taxon>Mycena</taxon>
    </lineage>
</organism>
<dbReference type="InterPro" id="IPR039507">
    <property type="entry name" value="PIG-A/GPI3"/>
</dbReference>
<gene>
    <name evidence="11" type="ORF">MSAN_01923400</name>
</gene>
<dbReference type="SUPFAM" id="SSF53756">
    <property type="entry name" value="UDP-Glycosyltransferase/glycogen phosphorylase"/>
    <property type="match status" value="1"/>
</dbReference>
<evidence type="ECO:0000256" key="3">
    <source>
        <dbReference type="ARBA" id="ARBA00012420"/>
    </source>
</evidence>
<comment type="caution">
    <text evidence="11">The sequence shown here is derived from an EMBL/GenBank/DDBJ whole genome shotgun (WGS) entry which is preliminary data.</text>
</comment>
<dbReference type="EC" id="2.4.1.198" evidence="3"/>